<dbReference type="AlphaFoldDB" id="A0A8D0GIK4"/>
<reference evidence="1" key="2">
    <citation type="submission" date="2025-09" db="UniProtKB">
        <authorList>
            <consortium name="Ensembl"/>
        </authorList>
    </citation>
    <scope>IDENTIFICATION</scope>
</reference>
<dbReference type="Gene3D" id="3.40.800.20">
    <property type="entry name" value="Histone deacetylase domain"/>
    <property type="match status" value="1"/>
</dbReference>
<protein>
    <submittedName>
        <fullName evidence="1">Uncharacterized protein</fullName>
    </submittedName>
</protein>
<dbReference type="Proteomes" id="UP000694392">
    <property type="component" value="Unplaced"/>
</dbReference>
<dbReference type="Ensembl" id="ENSSPUT00000007847.1">
    <property type="protein sequence ID" value="ENSSPUP00000007363.1"/>
    <property type="gene ID" value="ENSSPUG00000005699.1"/>
</dbReference>
<accession>A0A8D0GIK4</accession>
<dbReference type="InterPro" id="IPR037138">
    <property type="entry name" value="His_deacetylse_dom_sf"/>
</dbReference>
<dbReference type="GeneTree" id="ENSGT00940000159563"/>
<name>A0A8D0GIK4_SPHPU</name>
<proteinExistence type="predicted"/>
<reference evidence="1" key="1">
    <citation type="submission" date="2025-08" db="UniProtKB">
        <authorList>
            <consortium name="Ensembl"/>
        </authorList>
    </citation>
    <scope>IDENTIFICATION</scope>
</reference>
<keyword evidence="2" id="KW-1185">Reference proteome</keyword>
<dbReference type="InterPro" id="IPR023696">
    <property type="entry name" value="Ureohydrolase_dom_sf"/>
</dbReference>
<evidence type="ECO:0000313" key="2">
    <source>
        <dbReference type="Proteomes" id="UP000694392"/>
    </source>
</evidence>
<sequence>MKYWRSLRRAGDAELPTEELGEDQAAPSPTCPELLSRVLSQATAGLARPLPPACTGLVYDEKMTEHYNMWDSQHPELPQRVSRIFQRHGELRLTERCQRIPARLASEEELRMCHRWGWEPGLLGSLGGEWGLVG</sequence>
<organism evidence="1 2">
    <name type="scientific">Sphenodon punctatus</name>
    <name type="common">Tuatara</name>
    <name type="synonym">Hatteria punctata</name>
    <dbReference type="NCBI Taxonomy" id="8508"/>
    <lineage>
        <taxon>Eukaryota</taxon>
        <taxon>Metazoa</taxon>
        <taxon>Chordata</taxon>
        <taxon>Craniata</taxon>
        <taxon>Vertebrata</taxon>
        <taxon>Euteleostomi</taxon>
        <taxon>Lepidosauria</taxon>
        <taxon>Sphenodontia</taxon>
        <taxon>Sphenodontidae</taxon>
        <taxon>Sphenodon</taxon>
    </lineage>
</organism>
<dbReference type="SUPFAM" id="SSF52768">
    <property type="entry name" value="Arginase/deacetylase"/>
    <property type="match status" value="1"/>
</dbReference>
<evidence type="ECO:0000313" key="1">
    <source>
        <dbReference type="Ensembl" id="ENSSPUP00000007363.1"/>
    </source>
</evidence>